<sequence>MATPRGTRRWELLVCAFVGHVTFEPDDEPLAKRLHGTTGVGEVWRCLRCGDFALGPAHGTGHPDEAPQIVRGKALRQRLIVRFLAVERLIRAVLLALAAWGVWTFRNAQVSLQAAFDRDLPLLRASGIRVDQMTVVHSLEKALAAAPSTLALIVVGLAAYALLELVEAVGLWLEQRWGEYLAVVATSVFLPLEIYDLTNGVTVTRVLAFTINVAAIVYLLFSKRLFGLRGGRAAYDAERRGEQLLDLERAAAPGH</sequence>
<dbReference type="RefSeq" id="WP_163796538.1">
    <property type="nucleotide sequence ID" value="NZ_AP022588.1"/>
</dbReference>
<dbReference type="KEGG" id="msei:MSEDJ_17780"/>
<proteinExistence type="predicted"/>
<feature type="transmembrane region" description="Helical" evidence="1">
    <location>
        <begin position="177"/>
        <end position="195"/>
    </location>
</feature>
<feature type="transmembrane region" description="Helical" evidence="1">
    <location>
        <begin position="79"/>
        <end position="103"/>
    </location>
</feature>
<keyword evidence="3" id="KW-1185">Reference proteome</keyword>
<reference evidence="2 3" key="1">
    <citation type="journal article" date="2019" name="Emerg. Microbes Infect.">
        <title>Comprehensive subspecies identification of 175 nontuberculous mycobacteria species based on 7547 genomic profiles.</title>
        <authorList>
            <person name="Matsumoto Y."/>
            <person name="Kinjo T."/>
            <person name="Motooka D."/>
            <person name="Nabeya D."/>
            <person name="Jung N."/>
            <person name="Uechi K."/>
            <person name="Horii T."/>
            <person name="Iida T."/>
            <person name="Fujita J."/>
            <person name="Nakamura S."/>
        </authorList>
    </citation>
    <scope>NUCLEOTIDE SEQUENCE [LARGE SCALE GENOMIC DNA]</scope>
    <source>
        <strain evidence="2 3">JCM 17899</strain>
    </source>
</reference>
<dbReference type="PIRSF" id="PIRSF021485">
    <property type="entry name" value="UCP021485"/>
    <property type="match status" value="1"/>
</dbReference>
<dbReference type="EMBL" id="AP022588">
    <property type="protein sequence ID" value="BBY27682.1"/>
    <property type="molecule type" value="Genomic_DNA"/>
</dbReference>
<keyword evidence="1" id="KW-0472">Membrane</keyword>
<keyword evidence="1" id="KW-1133">Transmembrane helix</keyword>
<dbReference type="Proteomes" id="UP000467193">
    <property type="component" value="Chromosome"/>
</dbReference>
<evidence type="ECO:0000256" key="1">
    <source>
        <dbReference type="SAM" id="Phobius"/>
    </source>
</evidence>
<gene>
    <name evidence="2" type="ORF">MSEDJ_17780</name>
</gene>
<feature type="transmembrane region" description="Helical" evidence="1">
    <location>
        <begin position="142"/>
        <end position="165"/>
    </location>
</feature>
<dbReference type="AlphaFoldDB" id="A0A7I7QN09"/>
<evidence type="ECO:0000313" key="2">
    <source>
        <dbReference type="EMBL" id="BBY27682.1"/>
    </source>
</evidence>
<dbReference type="Pfam" id="PF09900">
    <property type="entry name" value="DUF2127"/>
    <property type="match status" value="1"/>
</dbReference>
<evidence type="ECO:0000313" key="3">
    <source>
        <dbReference type="Proteomes" id="UP000467193"/>
    </source>
</evidence>
<keyword evidence="1" id="KW-0812">Transmembrane</keyword>
<name>A0A7I7QN09_9MYCO</name>
<dbReference type="InterPro" id="IPR014511">
    <property type="entry name" value="DUF2068_TM_subgr"/>
</dbReference>
<evidence type="ECO:0008006" key="4">
    <source>
        <dbReference type="Google" id="ProtNLM"/>
    </source>
</evidence>
<protein>
    <recommendedName>
        <fullName evidence="4">DUF2127 domain-containing protein</fullName>
    </recommendedName>
</protein>
<feature type="transmembrane region" description="Helical" evidence="1">
    <location>
        <begin position="201"/>
        <end position="221"/>
    </location>
</feature>
<organism evidence="2 3">
    <name type="scientific">Mycolicibacterium sediminis</name>
    <dbReference type="NCBI Taxonomy" id="1286180"/>
    <lineage>
        <taxon>Bacteria</taxon>
        <taxon>Bacillati</taxon>
        <taxon>Actinomycetota</taxon>
        <taxon>Actinomycetes</taxon>
        <taxon>Mycobacteriales</taxon>
        <taxon>Mycobacteriaceae</taxon>
        <taxon>Mycolicibacterium</taxon>
    </lineage>
</organism>
<dbReference type="InterPro" id="IPR021125">
    <property type="entry name" value="DUF2127"/>
</dbReference>
<accession>A0A7I7QN09</accession>